<protein>
    <submittedName>
        <fullName evidence="1">Uncharacterized protein</fullName>
    </submittedName>
</protein>
<sequence length="948" mass="104605">MSMTFLTNMNNIETTLLNAPNKNSTYNKRWHNAFMKSNKPKIAPTPSFTLVDLNLSPHHSYTIDQETLIDIVKEKNIETLQNNGGVEVVASNLKTNIEFGIKSDDFEDIASRKQVFGSNTYKKPPSKSFFHFIVEAFKDVTILILLVCATLSLAFGIKQHGIKEGWYDGGSIFLAVFIVISMSSISNFKHNQQFDKLSQVSNDIQIDLVRSGRRQKVSIFEIVVGDVVCLKIGDQVPADGLFIDGHSLRVDESSMTGESDHVEINKDHHPFLFSGTKVADGYAKMLVTSVGMNTTWGQMMSSSSISNDIDEETPLQTRLDKLTSSIGKGPVAIPEGLPLAVTLTLAYSMKKMMADQAMVRKLSACETIGSATTICTDKTGTLTLNQMKVTKFWLGLEPLEDNAYSNVDPFVLQLIKEGVAHNTTGGVHESKSGSDSKFEFSGSPTEKAILSWAVLELNMNMENLSKSCSIIQVETFNSKKKRSGVLLRRNVDNKVSAHWKGAAEMVLRMCSRYYDSYGNVKDLDNETMSKFGNIIQGMAASSLRCIALAYTEVVNEELGGEGGNKMVVKDDGLTLLGLVGIKDPCRPGVKTAVEACQHAGVNVKMITGDNVFTAKAIAFECGILRPNQDTDETVVEGEQFYNFSPEERLAKVDRISVMARSSPCDKLLMVQCLKQKGHVVAVTGDGTNDAPALKEADIGLSMGIQGTEVAKESSDIVILDDNFASIVTVLNWGRCVYNNIQKFIQFQLTVNVAALVINFVAAVSAGEVPLTAVQLLWVNLIMDTLGALALATEKPTKELMDQKPVGRTKPLITNIMWRNLLSQAFYQIVILLTLQFKGETIFGVTPEVNDTLIFNTFVLCQVFNLFNARKLEKKNVFEGIFKSKLFLRIVGVTLVLQVVMVEVLKKFADTERLNWREWIICIGFGAVSWPIGFVVKMIPVSDKPLLDF</sequence>
<evidence type="ECO:0000313" key="1">
    <source>
        <dbReference type="EMBL" id="CAJ2665901.1"/>
    </source>
</evidence>
<dbReference type="Proteomes" id="UP001177021">
    <property type="component" value="Unassembled WGS sequence"/>
</dbReference>
<evidence type="ECO:0000313" key="2">
    <source>
        <dbReference type="Proteomes" id="UP001177021"/>
    </source>
</evidence>
<gene>
    <name evidence="1" type="ORF">MILVUS5_LOCUS30785</name>
</gene>
<comment type="caution">
    <text evidence="1">The sequence shown here is derived from an EMBL/GenBank/DDBJ whole genome shotgun (WGS) entry which is preliminary data.</text>
</comment>
<name>A0ACB0L9K4_TRIPR</name>
<organism evidence="1 2">
    <name type="scientific">Trifolium pratense</name>
    <name type="common">Red clover</name>
    <dbReference type="NCBI Taxonomy" id="57577"/>
    <lineage>
        <taxon>Eukaryota</taxon>
        <taxon>Viridiplantae</taxon>
        <taxon>Streptophyta</taxon>
        <taxon>Embryophyta</taxon>
        <taxon>Tracheophyta</taxon>
        <taxon>Spermatophyta</taxon>
        <taxon>Magnoliopsida</taxon>
        <taxon>eudicotyledons</taxon>
        <taxon>Gunneridae</taxon>
        <taxon>Pentapetalae</taxon>
        <taxon>rosids</taxon>
        <taxon>fabids</taxon>
        <taxon>Fabales</taxon>
        <taxon>Fabaceae</taxon>
        <taxon>Papilionoideae</taxon>
        <taxon>50 kb inversion clade</taxon>
        <taxon>NPAAA clade</taxon>
        <taxon>Hologalegina</taxon>
        <taxon>IRL clade</taxon>
        <taxon>Trifolieae</taxon>
        <taxon>Trifolium</taxon>
    </lineage>
</organism>
<dbReference type="EMBL" id="CASHSV030000513">
    <property type="protein sequence ID" value="CAJ2665901.1"/>
    <property type="molecule type" value="Genomic_DNA"/>
</dbReference>
<keyword evidence="2" id="KW-1185">Reference proteome</keyword>
<proteinExistence type="predicted"/>
<accession>A0ACB0L9K4</accession>
<reference evidence="1" key="1">
    <citation type="submission" date="2023-10" db="EMBL/GenBank/DDBJ databases">
        <authorList>
            <person name="Rodriguez Cubillos JULIANA M."/>
            <person name="De Vega J."/>
        </authorList>
    </citation>
    <scope>NUCLEOTIDE SEQUENCE</scope>
</reference>